<evidence type="ECO:0000313" key="9">
    <source>
        <dbReference type="Proteomes" id="UP001208186"/>
    </source>
</evidence>
<dbReference type="RefSeq" id="WP_315907828.1">
    <property type="nucleotide sequence ID" value="NZ_JAOPKC010000002.1"/>
</dbReference>
<evidence type="ECO:0000313" key="8">
    <source>
        <dbReference type="EMBL" id="MCU4725984.1"/>
    </source>
</evidence>
<feature type="coiled-coil region" evidence="3">
    <location>
        <begin position="407"/>
        <end position="444"/>
    </location>
</feature>
<feature type="coiled-coil region" evidence="3">
    <location>
        <begin position="587"/>
        <end position="624"/>
    </location>
</feature>
<evidence type="ECO:0000313" key="7">
    <source>
        <dbReference type="EMBL" id="MCU4717057.1"/>
    </source>
</evidence>
<keyword evidence="9" id="KW-1185">Reference proteome</keyword>
<keyword evidence="3" id="KW-0175">Coiled coil</keyword>
<feature type="domain" description="HAMP" evidence="6">
    <location>
        <begin position="443"/>
        <end position="496"/>
    </location>
</feature>
<dbReference type="Pfam" id="PF00672">
    <property type="entry name" value="HAMP"/>
    <property type="match status" value="2"/>
</dbReference>
<evidence type="ECO:0000256" key="5">
    <source>
        <dbReference type="SAM" id="Phobius"/>
    </source>
</evidence>
<evidence type="ECO:0000256" key="1">
    <source>
        <dbReference type="ARBA" id="ARBA00023224"/>
    </source>
</evidence>
<dbReference type="EMBL" id="JAOPKC010000002">
    <property type="protein sequence ID" value="MCU4717057.1"/>
    <property type="molecule type" value="Genomic_DNA"/>
</dbReference>
<feature type="region of interest" description="Disordered" evidence="4">
    <location>
        <begin position="276"/>
        <end position="298"/>
    </location>
</feature>
<dbReference type="PROSITE" id="PS50885">
    <property type="entry name" value="HAMP"/>
    <property type="match status" value="2"/>
</dbReference>
<accession>A0AAE3LGS8</accession>
<keyword evidence="5" id="KW-1133">Transmembrane helix</keyword>
<evidence type="ECO:0000313" key="10">
    <source>
        <dbReference type="Proteomes" id="UP001209746"/>
    </source>
</evidence>
<evidence type="ECO:0000256" key="2">
    <source>
        <dbReference type="ARBA" id="ARBA00029447"/>
    </source>
</evidence>
<dbReference type="Proteomes" id="UP001208186">
    <property type="component" value="Unassembled WGS sequence"/>
</dbReference>
<name>A0AAE3LGS8_9EURY</name>
<dbReference type="Gene3D" id="6.10.250.1910">
    <property type="match status" value="1"/>
</dbReference>
<gene>
    <name evidence="8" type="ORF">OB914_03215</name>
    <name evidence="7" type="ORF">OB916_03140</name>
</gene>
<feature type="transmembrane region" description="Helical" evidence="5">
    <location>
        <begin position="36"/>
        <end position="54"/>
    </location>
</feature>
<keyword evidence="1" id="KW-0807">Transducer</keyword>
<reference evidence="8" key="1">
    <citation type="submission" date="2023-02" db="EMBL/GenBank/DDBJ databases">
        <title>Enrichment on poylsaccharides allowed isolation of novel metabolic and taxonomic groups of Haloarchaea.</title>
        <authorList>
            <person name="Sorokin D.Y."/>
            <person name="Elcheninov A.G."/>
            <person name="Khizhniak T.V."/>
            <person name="Kolganova T.V."/>
            <person name="Kublanov I.V."/>
        </authorList>
    </citation>
    <scope>NUCLEOTIDE SEQUENCE</scope>
    <source>
        <strain evidence="7 9">HArc-curdl5-1</strain>
        <strain evidence="8">HArc-curdl7</strain>
    </source>
</reference>
<dbReference type="SMART" id="SM00304">
    <property type="entry name" value="HAMP"/>
    <property type="match status" value="2"/>
</dbReference>
<proteinExistence type="inferred from homology"/>
<evidence type="ECO:0000256" key="3">
    <source>
        <dbReference type="SAM" id="Coils"/>
    </source>
</evidence>
<feature type="compositionally biased region" description="Polar residues" evidence="4">
    <location>
        <begin position="282"/>
        <end position="292"/>
    </location>
</feature>
<dbReference type="EMBL" id="JAOPKD010000002">
    <property type="protein sequence ID" value="MCU4725984.1"/>
    <property type="molecule type" value="Genomic_DNA"/>
</dbReference>
<dbReference type="Gene3D" id="1.10.287.950">
    <property type="entry name" value="Methyl-accepting chemotaxis protein"/>
    <property type="match status" value="2"/>
</dbReference>
<dbReference type="SUPFAM" id="SSF58104">
    <property type="entry name" value="Methyl-accepting chemotaxis protein (MCP) signaling domain"/>
    <property type="match status" value="1"/>
</dbReference>
<comment type="caution">
    <text evidence="8">The sequence shown here is derived from an EMBL/GenBank/DDBJ whole genome shotgun (WGS) entry which is preliminary data.</text>
</comment>
<evidence type="ECO:0000256" key="4">
    <source>
        <dbReference type="SAM" id="MobiDB-lite"/>
    </source>
</evidence>
<dbReference type="GO" id="GO:0016020">
    <property type="term" value="C:membrane"/>
    <property type="evidence" value="ECO:0007669"/>
    <property type="project" value="InterPro"/>
</dbReference>
<dbReference type="PANTHER" id="PTHR32089:SF112">
    <property type="entry name" value="LYSOZYME-LIKE PROTEIN-RELATED"/>
    <property type="match status" value="1"/>
</dbReference>
<sequence length="650" mass="71009">MPSDSPEDETEPRDRDTGPVQSVVPRFVRRSFTLKFAIVLVVLGLTVGAVGVVGSEQLKSEFQDEVDEKLATLATQHATELADWNRTNFGTVRIYARSPAVRDGSVPTISNYLQQEQQKRLPQGGDSPPFLHYVNTTTGEITASSDSRFVNDTSLEAIDSGLSAGVERVRPSLGDFSIQTVRTEAFNSTFLREEGTVRVGYVSTVPGDPDHVLVYTVPVKTFTGNLRGQTAVDGASNGSATTGVTMVTSKLDGDERVLFEQYGNDDMLYRQYDEGNGIPATARSQGPANPGSSVAGPASGILSRHESTYELANREYAVGYAQVPGTGWVVMIHSNTKAAYGEVQSVADQALIATGVGILLIGLFGAALGRNTARSIDRLTGKAEKMEEGDLEVDFSSSRIDNIGRLYDGFANMRDALQQQIQEAEQARKEAEVSRAEAMEMSNHLQETADEYAEIMQQCAAGDLTRRMEADGENEAMDRIAEEFNEMIDELEKTTGQLKSFADEVETAGEVVQTSSESVRDASEQVADSIQKISDDAYDQKERLQEISGTMDQIATDLETFAAENDVDFGESLDRIEEIATMLNQVVDLSEETMAEAENVAGAAEEQAAELNEVTQRAEDLSRYARPLREVLDRFETESEHEFYFPTGPE</sequence>
<dbReference type="InterPro" id="IPR003660">
    <property type="entry name" value="HAMP_dom"/>
</dbReference>
<dbReference type="Proteomes" id="UP001209746">
    <property type="component" value="Unassembled WGS sequence"/>
</dbReference>
<evidence type="ECO:0000259" key="6">
    <source>
        <dbReference type="PROSITE" id="PS50885"/>
    </source>
</evidence>
<feature type="domain" description="HAMP" evidence="6">
    <location>
        <begin position="370"/>
        <end position="422"/>
    </location>
</feature>
<keyword evidence="5" id="KW-0812">Transmembrane</keyword>
<dbReference type="GO" id="GO:0007165">
    <property type="term" value="P:signal transduction"/>
    <property type="evidence" value="ECO:0007669"/>
    <property type="project" value="UniProtKB-KW"/>
</dbReference>
<protein>
    <submittedName>
        <fullName evidence="8">Methyl-accepting chemotaxis protein</fullName>
    </submittedName>
</protein>
<dbReference type="AlphaFoldDB" id="A0AAE3LGS8"/>
<dbReference type="CDD" id="cd06225">
    <property type="entry name" value="HAMP"/>
    <property type="match status" value="2"/>
</dbReference>
<comment type="similarity">
    <text evidence="2">Belongs to the methyl-accepting chemotaxis (MCP) protein family.</text>
</comment>
<dbReference type="PANTHER" id="PTHR32089">
    <property type="entry name" value="METHYL-ACCEPTING CHEMOTAXIS PROTEIN MCPB"/>
    <property type="match status" value="1"/>
</dbReference>
<organism evidence="8 10">
    <name type="scientific">Halapricum hydrolyticum</name>
    <dbReference type="NCBI Taxonomy" id="2979991"/>
    <lineage>
        <taxon>Archaea</taxon>
        <taxon>Methanobacteriati</taxon>
        <taxon>Methanobacteriota</taxon>
        <taxon>Stenosarchaea group</taxon>
        <taxon>Halobacteria</taxon>
        <taxon>Halobacteriales</taxon>
        <taxon>Haloarculaceae</taxon>
        <taxon>Halapricum</taxon>
    </lineage>
</organism>
<keyword evidence="5" id="KW-0472">Membrane</keyword>